<evidence type="ECO:0000313" key="3">
    <source>
        <dbReference type="Proteomes" id="UP000037460"/>
    </source>
</evidence>
<dbReference type="EMBL" id="JWZX01000580">
    <property type="protein sequence ID" value="KOO41899.1"/>
    <property type="molecule type" value="Genomic_DNA"/>
</dbReference>
<dbReference type="Proteomes" id="UP000037460">
    <property type="component" value="Unassembled WGS sequence"/>
</dbReference>
<comment type="caution">
    <text evidence="2">The sequence shown here is derived from an EMBL/GenBank/DDBJ whole genome shotgun (WGS) entry which is preliminary data.</text>
</comment>
<sequence length="87" mass="9397">MQRRRPRSAAHGFLKKEFVSVYSPIGNRDGNLEGTPAYLPGSPHHPGGILKGGKAAGGYYGDDDWCSTKLRQTLEHKIATAGRCAQS</sequence>
<organism evidence="2 3">
    <name type="scientific">Chrysochromulina tobinii</name>
    <dbReference type="NCBI Taxonomy" id="1460289"/>
    <lineage>
        <taxon>Eukaryota</taxon>
        <taxon>Haptista</taxon>
        <taxon>Haptophyta</taxon>
        <taxon>Prymnesiophyceae</taxon>
        <taxon>Prymnesiales</taxon>
        <taxon>Chrysochromulinaceae</taxon>
        <taxon>Chrysochromulina</taxon>
    </lineage>
</organism>
<reference evidence="3" key="1">
    <citation type="journal article" date="2015" name="PLoS Genet.">
        <title>Genome Sequence and Transcriptome Analyses of Chrysochromulina tobin: Metabolic Tools for Enhanced Algal Fitness in the Prominent Order Prymnesiales (Haptophyceae).</title>
        <authorList>
            <person name="Hovde B.T."/>
            <person name="Deodato C.R."/>
            <person name="Hunsperger H.M."/>
            <person name="Ryken S.A."/>
            <person name="Yost W."/>
            <person name="Jha R.K."/>
            <person name="Patterson J."/>
            <person name="Monnat R.J. Jr."/>
            <person name="Barlow S.B."/>
            <person name="Starkenburg S.R."/>
            <person name="Cattolico R.A."/>
        </authorList>
    </citation>
    <scope>NUCLEOTIDE SEQUENCE</scope>
    <source>
        <strain evidence="3">CCMP291</strain>
    </source>
</reference>
<protein>
    <submittedName>
        <fullName evidence="2">Uncharacterized protein</fullName>
    </submittedName>
</protein>
<gene>
    <name evidence="2" type="ORF">Ctob_016443</name>
</gene>
<proteinExistence type="predicted"/>
<evidence type="ECO:0000256" key="1">
    <source>
        <dbReference type="SAM" id="MobiDB-lite"/>
    </source>
</evidence>
<keyword evidence="3" id="KW-1185">Reference proteome</keyword>
<dbReference type="AlphaFoldDB" id="A0A0M0KSU1"/>
<name>A0A0M0KSU1_9EUKA</name>
<accession>A0A0M0KSU1</accession>
<evidence type="ECO:0000313" key="2">
    <source>
        <dbReference type="EMBL" id="KOO41899.1"/>
    </source>
</evidence>
<feature type="region of interest" description="Disordered" evidence="1">
    <location>
        <begin position="30"/>
        <end position="50"/>
    </location>
</feature>